<proteinExistence type="predicted"/>
<protein>
    <recommendedName>
        <fullName evidence="1">Gcp-like domain-containing protein</fullName>
    </recommendedName>
</protein>
<dbReference type="PANTHER" id="PTHR11735">
    <property type="entry name" value="TRNA N6-ADENOSINE THREONYLCARBAMOYLTRANSFERASE"/>
    <property type="match status" value="1"/>
</dbReference>
<organism evidence="2 3">
    <name type="scientific">Schleiferilactobacillus perolens DSM 12744</name>
    <dbReference type="NCBI Taxonomy" id="1423792"/>
    <lineage>
        <taxon>Bacteria</taxon>
        <taxon>Bacillati</taxon>
        <taxon>Bacillota</taxon>
        <taxon>Bacilli</taxon>
        <taxon>Lactobacillales</taxon>
        <taxon>Lactobacillaceae</taxon>
        <taxon>Schleiferilactobacillus</taxon>
    </lineage>
</organism>
<feature type="domain" description="Gcp-like" evidence="1">
    <location>
        <begin position="30"/>
        <end position="134"/>
    </location>
</feature>
<dbReference type="RefSeq" id="WP_057822414.1">
    <property type="nucleotide sequence ID" value="NZ_AZEC01000022.1"/>
</dbReference>
<evidence type="ECO:0000313" key="3">
    <source>
        <dbReference type="Proteomes" id="UP000051330"/>
    </source>
</evidence>
<name>A0A0R1MKI3_9LACO</name>
<dbReference type="Proteomes" id="UP000051330">
    <property type="component" value="Unassembled WGS sequence"/>
</dbReference>
<evidence type="ECO:0000259" key="1">
    <source>
        <dbReference type="Pfam" id="PF00814"/>
    </source>
</evidence>
<comment type="caution">
    <text evidence="2">The sequence shown here is derived from an EMBL/GenBank/DDBJ whole genome shotgun (WGS) entry which is preliminary data.</text>
</comment>
<keyword evidence="3" id="KW-1185">Reference proteome</keyword>
<dbReference type="GO" id="GO:0005829">
    <property type="term" value="C:cytosol"/>
    <property type="evidence" value="ECO:0007669"/>
    <property type="project" value="TreeGrafter"/>
</dbReference>
<accession>A0A0R1MKI3</accession>
<dbReference type="NCBIfam" id="TIGR03725">
    <property type="entry name" value="T6A_YeaZ"/>
    <property type="match status" value="1"/>
</dbReference>
<dbReference type="InterPro" id="IPR022496">
    <property type="entry name" value="T6A_TsaB"/>
</dbReference>
<gene>
    <name evidence="2" type="ORF">FD09_GL001594</name>
</gene>
<dbReference type="PANTHER" id="PTHR11735:SF11">
    <property type="entry name" value="TRNA THREONYLCARBAMOYLADENOSINE BIOSYNTHESIS PROTEIN TSAB"/>
    <property type="match status" value="1"/>
</dbReference>
<sequence length="246" mass="26918">MRVIAIDTANKPLSVAISEDDTLLGTVTLNMARTHSQTLMPVVAELLDHTQTKVEDLDRVAVTSGPGSYTGVRIGVTTAKTLAWTMGIPLVTTTSLQLLAGNIPTTDTRLIVSLIDARHMNVYAGGYQWIPEEPEQGPRNVILPRHLALADLLPDVAALRQPTIFVGNIPLEDQALIRAQLGDQASFAGDLASLPQTARLALWAPEMTPIKNIHDFVPTYYRLTQAEQEWGKHHHDEGHAPYVQEV</sequence>
<dbReference type="EMBL" id="AZEC01000022">
    <property type="protein sequence ID" value="KRL08493.1"/>
    <property type="molecule type" value="Genomic_DNA"/>
</dbReference>
<evidence type="ECO:0000313" key="2">
    <source>
        <dbReference type="EMBL" id="KRL08493.1"/>
    </source>
</evidence>
<dbReference type="InterPro" id="IPR043129">
    <property type="entry name" value="ATPase_NBD"/>
</dbReference>
<dbReference type="OrthoDB" id="9784166at2"/>
<dbReference type="STRING" id="1423792.FD09_GL001594"/>
<dbReference type="SUPFAM" id="SSF53067">
    <property type="entry name" value="Actin-like ATPase domain"/>
    <property type="match status" value="2"/>
</dbReference>
<dbReference type="AlphaFoldDB" id="A0A0R1MKI3"/>
<reference evidence="2 3" key="1">
    <citation type="journal article" date="2015" name="Genome Announc.">
        <title>Expanding the biotechnology potential of lactobacilli through comparative genomics of 213 strains and associated genera.</title>
        <authorList>
            <person name="Sun Z."/>
            <person name="Harris H.M."/>
            <person name="McCann A."/>
            <person name="Guo C."/>
            <person name="Argimon S."/>
            <person name="Zhang W."/>
            <person name="Yang X."/>
            <person name="Jeffery I.B."/>
            <person name="Cooney J.C."/>
            <person name="Kagawa T.F."/>
            <person name="Liu W."/>
            <person name="Song Y."/>
            <person name="Salvetti E."/>
            <person name="Wrobel A."/>
            <person name="Rasinkangas P."/>
            <person name="Parkhill J."/>
            <person name="Rea M.C."/>
            <person name="O'Sullivan O."/>
            <person name="Ritari J."/>
            <person name="Douillard F.P."/>
            <person name="Paul Ross R."/>
            <person name="Yang R."/>
            <person name="Briner A.E."/>
            <person name="Felis G.E."/>
            <person name="de Vos W.M."/>
            <person name="Barrangou R."/>
            <person name="Klaenhammer T.R."/>
            <person name="Caufield P.W."/>
            <person name="Cui Y."/>
            <person name="Zhang H."/>
            <person name="O'Toole P.W."/>
        </authorList>
    </citation>
    <scope>NUCLEOTIDE SEQUENCE [LARGE SCALE GENOMIC DNA]</scope>
    <source>
        <strain evidence="2 3">DSM 12744</strain>
    </source>
</reference>
<dbReference type="Gene3D" id="3.30.420.40">
    <property type="match status" value="2"/>
</dbReference>
<dbReference type="PATRIC" id="fig|1423792.3.peg.1615"/>
<dbReference type="InterPro" id="IPR000905">
    <property type="entry name" value="Gcp-like_dom"/>
</dbReference>
<dbReference type="CDD" id="cd24032">
    <property type="entry name" value="ASKHA_NBD_TsaB"/>
    <property type="match status" value="1"/>
</dbReference>
<dbReference type="GO" id="GO:0002949">
    <property type="term" value="P:tRNA threonylcarbamoyladenosine modification"/>
    <property type="evidence" value="ECO:0007669"/>
    <property type="project" value="InterPro"/>
</dbReference>
<dbReference type="Pfam" id="PF00814">
    <property type="entry name" value="TsaD"/>
    <property type="match status" value="1"/>
</dbReference>